<keyword evidence="1" id="KW-0472">Membrane</keyword>
<dbReference type="RefSeq" id="WP_382355345.1">
    <property type="nucleotide sequence ID" value="NZ_JBHMBP010000004.1"/>
</dbReference>
<keyword evidence="1" id="KW-1133">Transmembrane helix</keyword>
<keyword evidence="1" id="KW-0812">Transmembrane</keyword>
<evidence type="ECO:0000256" key="1">
    <source>
        <dbReference type="SAM" id="Phobius"/>
    </source>
</evidence>
<gene>
    <name evidence="2" type="ORF">ACFQS3_06265</name>
</gene>
<evidence type="ECO:0000313" key="3">
    <source>
        <dbReference type="Proteomes" id="UP001596470"/>
    </source>
</evidence>
<keyword evidence="3" id="KW-1185">Reference proteome</keyword>
<dbReference type="Proteomes" id="UP001596470">
    <property type="component" value="Unassembled WGS sequence"/>
</dbReference>
<proteinExistence type="predicted"/>
<dbReference type="EMBL" id="JBHSYS010000001">
    <property type="protein sequence ID" value="MFC6956797.1"/>
    <property type="molecule type" value="Genomic_DNA"/>
</dbReference>
<protein>
    <submittedName>
        <fullName evidence="2">Uncharacterized protein</fullName>
    </submittedName>
</protein>
<evidence type="ECO:0000313" key="2">
    <source>
        <dbReference type="EMBL" id="MFC6956797.1"/>
    </source>
</evidence>
<accession>A0ABW2D399</accession>
<feature type="transmembrane region" description="Helical" evidence="1">
    <location>
        <begin position="36"/>
        <end position="57"/>
    </location>
</feature>
<sequence>MSDEAPRSEREAGRAQTLIELMDRALDEPGRTWRTLVLAVALSLPIGTATLIAGALIVWLFELHPLLLASVAGPLAGRLFARTRPRWAALWKRRSKHTKDEEAGSRITAAEE</sequence>
<comment type="caution">
    <text evidence="2">The sequence shown here is derived from an EMBL/GenBank/DDBJ whole genome shotgun (WGS) entry which is preliminary data.</text>
</comment>
<reference evidence="3" key="1">
    <citation type="journal article" date="2019" name="Int. J. Syst. Evol. Microbiol.">
        <title>The Global Catalogue of Microorganisms (GCM) 10K type strain sequencing project: providing services to taxonomists for standard genome sequencing and annotation.</title>
        <authorList>
            <consortium name="The Broad Institute Genomics Platform"/>
            <consortium name="The Broad Institute Genome Sequencing Center for Infectious Disease"/>
            <person name="Wu L."/>
            <person name="Ma J."/>
        </authorList>
    </citation>
    <scope>NUCLEOTIDE SEQUENCE [LARGE SCALE GENOMIC DNA]</scope>
    <source>
        <strain evidence="3">KACC 12634</strain>
    </source>
</reference>
<name>A0ABW2D399_9ACTN</name>
<organism evidence="2 3">
    <name type="scientific">Glycomyces mayteni</name>
    <dbReference type="NCBI Taxonomy" id="543887"/>
    <lineage>
        <taxon>Bacteria</taxon>
        <taxon>Bacillati</taxon>
        <taxon>Actinomycetota</taxon>
        <taxon>Actinomycetes</taxon>
        <taxon>Glycomycetales</taxon>
        <taxon>Glycomycetaceae</taxon>
        <taxon>Glycomyces</taxon>
    </lineage>
</organism>